<dbReference type="RefSeq" id="WP_207677896.1">
    <property type="nucleotide sequence ID" value="NZ_CP061800.1"/>
</dbReference>
<name>A0A975BQ42_9BACT</name>
<evidence type="ECO:0000313" key="1">
    <source>
        <dbReference type="EMBL" id="QTA89124.1"/>
    </source>
</evidence>
<protein>
    <submittedName>
        <fullName evidence="1">ABC transporter, solute-binding protein</fullName>
    </submittedName>
</protein>
<dbReference type="EMBL" id="CP061800">
    <property type="protein sequence ID" value="QTA89124.1"/>
    <property type="molecule type" value="Genomic_DNA"/>
</dbReference>
<dbReference type="KEGG" id="dmm:dnm_051720"/>
<dbReference type="AlphaFoldDB" id="A0A975BQ42"/>
<dbReference type="PANTHER" id="PTHR35271:SF1">
    <property type="entry name" value="ABC TRANSPORTER, SUBSTRATE-BINDING LIPOPROTEIN"/>
    <property type="match status" value="1"/>
</dbReference>
<reference evidence="1" key="1">
    <citation type="journal article" date="2021" name="Microb. Physiol.">
        <title>Proteogenomic Insights into the Physiology of Marine, Sulfate-Reducing, Filamentous Desulfonema limicola and Desulfonema magnum.</title>
        <authorList>
            <person name="Schnaars V."/>
            <person name="Wohlbrand L."/>
            <person name="Scheve S."/>
            <person name="Hinrichs C."/>
            <person name="Reinhardt R."/>
            <person name="Rabus R."/>
        </authorList>
    </citation>
    <scope>NUCLEOTIDE SEQUENCE</scope>
    <source>
        <strain evidence="1">4be13</strain>
    </source>
</reference>
<dbReference type="PANTHER" id="PTHR35271">
    <property type="entry name" value="ABC TRANSPORTER, SUBSTRATE-BINDING LIPOPROTEIN-RELATED"/>
    <property type="match status" value="1"/>
</dbReference>
<dbReference type="Proteomes" id="UP000663722">
    <property type="component" value="Chromosome"/>
</dbReference>
<sequence length="116" mass="12774">MGKLFNTNSITTQDTLIQGGGENALIKVSLEKKIPILSSNKVGIENGSTFGPVADFYTLGQISGKMAARILKEKISPSQLQSKLQNPPLILINKNSAEIMRIKIPEDKLENFKYVR</sequence>
<dbReference type="Pfam" id="PF04392">
    <property type="entry name" value="ABC_sub_bind"/>
    <property type="match status" value="1"/>
</dbReference>
<gene>
    <name evidence="1" type="ORF">dnm_051720</name>
</gene>
<proteinExistence type="predicted"/>
<accession>A0A975BQ42</accession>
<evidence type="ECO:0000313" key="2">
    <source>
        <dbReference type="Proteomes" id="UP000663722"/>
    </source>
</evidence>
<organism evidence="1 2">
    <name type="scientific">Desulfonema magnum</name>
    <dbReference type="NCBI Taxonomy" id="45655"/>
    <lineage>
        <taxon>Bacteria</taxon>
        <taxon>Pseudomonadati</taxon>
        <taxon>Thermodesulfobacteriota</taxon>
        <taxon>Desulfobacteria</taxon>
        <taxon>Desulfobacterales</taxon>
        <taxon>Desulfococcaceae</taxon>
        <taxon>Desulfonema</taxon>
    </lineage>
</organism>
<dbReference type="InterPro" id="IPR007487">
    <property type="entry name" value="ABC_transpt-TYRBP-like"/>
</dbReference>
<keyword evidence="2" id="KW-1185">Reference proteome</keyword>